<dbReference type="EMBL" id="PJMW01000002">
    <property type="protein sequence ID" value="PKV81886.1"/>
    <property type="molecule type" value="Genomic_DNA"/>
</dbReference>
<protein>
    <submittedName>
        <fullName evidence="1">Uncharacterized protein</fullName>
    </submittedName>
</protein>
<evidence type="ECO:0000313" key="1">
    <source>
        <dbReference type="EMBL" id="PKV81886.1"/>
    </source>
</evidence>
<keyword evidence="2" id="KW-1185">Reference proteome</keyword>
<reference evidence="1 2" key="1">
    <citation type="submission" date="2017-12" db="EMBL/GenBank/DDBJ databases">
        <title>Sequencing the genomes of 1000 Actinobacteria strains.</title>
        <authorList>
            <person name="Klenk H.-P."/>
        </authorList>
    </citation>
    <scope>NUCLEOTIDE SEQUENCE [LARGE SCALE GENOMIC DNA]</scope>
    <source>
        <strain evidence="1 2">DSM 44489</strain>
    </source>
</reference>
<dbReference type="Proteomes" id="UP000233766">
    <property type="component" value="Unassembled WGS sequence"/>
</dbReference>
<evidence type="ECO:0000313" key="2">
    <source>
        <dbReference type="Proteomes" id="UP000233766"/>
    </source>
</evidence>
<sequence>MIQILKLQAETAKNDGEDAGWSTLSMQNCTNAVEA</sequence>
<dbReference type="AlphaFoldDB" id="A0A2N3VJT8"/>
<proteinExistence type="predicted"/>
<comment type="caution">
    <text evidence="1">The sequence shown here is derived from an EMBL/GenBank/DDBJ whole genome shotgun (WGS) entry which is preliminary data.</text>
</comment>
<gene>
    <name evidence="1" type="ORF">ATK86_6358</name>
</gene>
<organism evidence="1 2">
    <name type="scientific">Nocardia fluminea</name>
    <dbReference type="NCBI Taxonomy" id="134984"/>
    <lineage>
        <taxon>Bacteria</taxon>
        <taxon>Bacillati</taxon>
        <taxon>Actinomycetota</taxon>
        <taxon>Actinomycetes</taxon>
        <taxon>Mycobacteriales</taxon>
        <taxon>Nocardiaceae</taxon>
        <taxon>Nocardia</taxon>
    </lineage>
</organism>
<accession>A0A2N3VJT8</accession>
<name>A0A2N3VJT8_9NOCA</name>